<dbReference type="GO" id="GO:0005198">
    <property type="term" value="F:structural molecule activity"/>
    <property type="evidence" value="ECO:0007669"/>
    <property type="project" value="InterPro"/>
</dbReference>
<evidence type="ECO:0000313" key="6">
    <source>
        <dbReference type="EMBL" id="ADI70513.1"/>
    </source>
</evidence>
<evidence type="ECO:0000256" key="3">
    <source>
        <dbReference type="ARBA" id="ARBA00022561"/>
    </source>
</evidence>
<evidence type="ECO:0000256" key="4">
    <source>
        <dbReference type="ARBA" id="ARBA00022844"/>
    </source>
</evidence>
<protein>
    <submittedName>
        <fullName evidence="6">Coat protein</fullName>
    </submittedName>
</protein>
<evidence type="ECO:0000259" key="5">
    <source>
        <dbReference type="Pfam" id="PF00286"/>
    </source>
</evidence>
<feature type="domain" description="Potexviruses and carlaviruses coat protein" evidence="5">
    <location>
        <begin position="437"/>
        <end position="571"/>
    </location>
</feature>
<dbReference type="Pfam" id="PF00286">
    <property type="entry name" value="Flexi_CP"/>
    <property type="match status" value="1"/>
</dbReference>
<evidence type="ECO:0000256" key="1">
    <source>
        <dbReference type="ARBA" id="ARBA00004328"/>
    </source>
</evidence>
<dbReference type="InterPro" id="IPR000052">
    <property type="entry name" value="Pltvir_coat"/>
</dbReference>
<proteinExistence type="predicted"/>
<keyword evidence="3 6" id="KW-0167">Capsid protein</keyword>
<dbReference type="EMBL" id="GU906791">
    <property type="protein sequence ID" value="ADI70513.1"/>
    <property type="molecule type" value="Genomic_RNA"/>
</dbReference>
<sequence>MSPLTFGLPSATPSTVTSEAYWSPSGPLKASKACGMEHYKVLWPCKTIWLKSSPYSTHLAVQPYQTLKGQLPLFKGTSWASPRNSLPPPSICLQTCQQPRRNWPSNSRDWLTWPHRSKLSSTLIYSGCNTSTGGFQPFPTPLQRQTPIPMSGGFKALRGRCKASWRLYAKRNIKIMTMGRTSELSKARLMLFKLYCKARTLPTHLWPDQFYPHSKQSIPLTFAEPLDLWFMQAMQSLFLWTSKAAVPRHPCPWRYSVREDLIILTCEWSYLMVESLCTPSPLARALSSPNYLAMRLPCSTNITLLSFTTWMRKMSVMFNQMVEILAIRTSFRSTSKMATTETGLTSISSTPTTTGATTTAAGIQPATAPLPGATATLTSTPPAVGPLAPTSFAPSSSTLNAPSASGITIPERDSEHALQLPSLADLAGRFHSIEVNKVATVATIQAILSTLAAQQKPSTSADLADLAVACYQNGSSRLSAVTGNSASGHALAAIKGAVEKHCTLRQFCMYYAKVCYNFGRLTKQPPANWAAKGYKENSKYAAFDFFSGTLVPDSIVPPPAEGNMFKPSEEEILAHNLNAKLAIAESRGMQNQYSTRGNMLGMQQVREAPPPPLLTFTE</sequence>
<accession>D7PQV2</accession>
<keyword evidence="4" id="KW-0946">Virion</keyword>
<comment type="subcellular location">
    <subcellularLocation>
        <location evidence="1">Virion</location>
    </subcellularLocation>
</comment>
<dbReference type="GO" id="GO:0019029">
    <property type="term" value="C:helical viral capsid"/>
    <property type="evidence" value="ECO:0007669"/>
    <property type="project" value="UniProtKB-KW"/>
</dbReference>
<reference evidence="6" key="1">
    <citation type="submission" date="2010-02" db="EMBL/GenBank/DDBJ databases">
        <title>Identification and characterization of a previously undescribed flexivirus causing a mosaic disease of ash (Fraxinus spp.) in the U.S.A.</title>
        <authorList>
            <person name="Lockhart B.E."/>
            <person name="Mason S.L."/>
            <person name="Machado J.E."/>
        </authorList>
    </citation>
    <scope>NUCLEOTIDE SEQUENCE</scope>
</reference>
<name>D7PQV2_9VIRU</name>
<keyword evidence="2" id="KW-1139">Helical capsid protein</keyword>
<dbReference type="PRINTS" id="PR00232">
    <property type="entry name" value="POTXCARLCOAT"/>
</dbReference>
<organism evidence="6">
    <name type="scientific">White ash mosaic virus</name>
    <dbReference type="NCBI Taxonomy" id="375547"/>
    <lineage>
        <taxon>Viruses</taxon>
        <taxon>Riboviria</taxon>
        <taxon>Orthornavirae</taxon>
        <taxon>Kitrinoviricota</taxon>
        <taxon>Alsuviricetes</taxon>
        <taxon>Tymovirales</taxon>
    </lineage>
</organism>
<evidence type="ECO:0000256" key="2">
    <source>
        <dbReference type="ARBA" id="ARBA00022497"/>
    </source>
</evidence>